<dbReference type="AlphaFoldDB" id="A0A9D4EYX5"/>
<reference evidence="1" key="1">
    <citation type="journal article" date="2019" name="bioRxiv">
        <title>The Genome of the Zebra Mussel, Dreissena polymorpha: A Resource for Invasive Species Research.</title>
        <authorList>
            <person name="McCartney M.A."/>
            <person name="Auch B."/>
            <person name="Kono T."/>
            <person name="Mallez S."/>
            <person name="Zhang Y."/>
            <person name="Obille A."/>
            <person name="Becker A."/>
            <person name="Abrahante J.E."/>
            <person name="Garbe J."/>
            <person name="Badalamenti J.P."/>
            <person name="Herman A."/>
            <person name="Mangelson H."/>
            <person name="Liachko I."/>
            <person name="Sullivan S."/>
            <person name="Sone E.D."/>
            <person name="Koren S."/>
            <person name="Silverstein K.A.T."/>
            <person name="Beckman K.B."/>
            <person name="Gohl D.M."/>
        </authorList>
    </citation>
    <scope>NUCLEOTIDE SEQUENCE</scope>
    <source>
        <strain evidence="1">Duluth1</strain>
        <tissue evidence="1">Whole animal</tissue>
    </source>
</reference>
<protein>
    <submittedName>
        <fullName evidence="1">Uncharacterized protein</fullName>
    </submittedName>
</protein>
<proteinExistence type="predicted"/>
<comment type="caution">
    <text evidence="1">The sequence shown here is derived from an EMBL/GenBank/DDBJ whole genome shotgun (WGS) entry which is preliminary data.</text>
</comment>
<gene>
    <name evidence="1" type="ORF">DPMN_164544</name>
</gene>
<name>A0A9D4EYX5_DREPO</name>
<dbReference type="Proteomes" id="UP000828390">
    <property type="component" value="Unassembled WGS sequence"/>
</dbReference>
<organism evidence="1 2">
    <name type="scientific">Dreissena polymorpha</name>
    <name type="common">Zebra mussel</name>
    <name type="synonym">Mytilus polymorpha</name>
    <dbReference type="NCBI Taxonomy" id="45954"/>
    <lineage>
        <taxon>Eukaryota</taxon>
        <taxon>Metazoa</taxon>
        <taxon>Spiralia</taxon>
        <taxon>Lophotrochozoa</taxon>
        <taxon>Mollusca</taxon>
        <taxon>Bivalvia</taxon>
        <taxon>Autobranchia</taxon>
        <taxon>Heteroconchia</taxon>
        <taxon>Euheterodonta</taxon>
        <taxon>Imparidentia</taxon>
        <taxon>Neoheterodontei</taxon>
        <taxon>Myida</taxon>
        <taxon>Dreissenoidea</taxon>
        <taxon>Dreissenidae</taxon>
        <taxon>Dreissena</taxon>
    </lineage>
</organism>
<evidence type="ECO:0000313" key="1">
    <source>
        <dbReference type="EMBL" id="KAH3786437.1"/>
    </source>
</evidence>
<sequence length="76" mass="8621">MSNLKLDMGLLPDGDISVVVLNILHYFLKEKLKRTGMEHTSLTDTYCRNEEVTLLFFRSSALLAFPERSGMICISP</sequence>
<evidence type="ECO:0000313" key="2">
    <source>
        <dbReference type="Proteomes" id="UP000828390"/>
    </source>
</evidence>
<reference evidence="1" key="2">
    <citation type="submission" date="2020-11" db="EMBL/GenBank/DDBJ databases">
        <authorList>
            <person name="McCartney M.A."/>
            <person name="Auch B."/>
            <person name="Kono T."/>
            <person name="Mallez S."/>
            <person name="Becker A."/>
            <person name="Gohl D.M."/>
            <person name="Silverstein K.A.T."/>
            <person name="Koren S."/>
            <person name="Bechman K.B."/>
            <person name="Herman A."/>
            <person name="Abrahante J.E."/>
            <person name="Garbe J."/>
        </authorList>
    </citation>
    <scope>NUCLEOTIDE SEQUENCE</scope>
    <source>
        <strain evidence="1">Duluth1</strain>
        <tissue evidence="1">Whole animal</tissue>
    </source>
</reference>
<keyword evidence="2" id="KW-1185">Reference proteome</keyword>
<accession>A0A9D4EYX5</accession>
<dbReference type="EMBL" id="JAIWYP010000008">
    <property type="protein sequence ID" value="KAH3786437.1"/>
    <property type="molecule type" value="Genomic_DNA"/>
</dbReference>